<name>A0ABU8MWD6_9PSEU</name>
<accession>A0ABU8MWD6</accession>
<evidence type="ECO:0000313" key="2">
    <source>
        <dbReference type="Proteomes" id="UP001385809"/>
    </source>
</evidence>
<comment type="caution">
    <text evidence="1">The sequence shown here is derived from an EMBL/GenBank/DDBJ whole genome shotgun (WGS) entry which is preliminary data.</text>
</comment>
<keyword evidence="2" id="KW-1185">Reference proteome</keyword>
<dbReference type="RefSeq" id="WP_337698192.1">
    <property type="nucleotide sequence ID" value="NZ_JBBEGN010000025.1"/>
</dbReference>
<protein>
    <submittedName>
        <fullName evidence="1">DUF1801 domain-containing protein</fullName>
    </submittedName>
</protein>
<reference evidence="1 2" key="1">
    <citation type="submission" date="2024-03" db="EMBL/GenBank/DDBJ databases">
        <title>Actinomycetospora sp. OC33-EN08, a novel actinomycete isolated from wild orchid (Aerides multiflora).</title>
        <authorList>
            <person name="Suriyachadkun C."/>
        </authorList>
    </citation>
    <scope>NUCLEOTIDE SEQUENCE [LARGE SCALE GENOMIC DNA]</scope>
    <source>
        <strain evidence="1 2">OC33-EN08</strain>
    </source>
</reference>
<dbReference type="Proteomes" id="UP001385809">
    <property type="component" value="Unassembled WGS sequence"/>
</dbReference>
<dbReference type="EMBL" id="JBBEGN010000025">
    <property type="protein sequence ID" value="MEJ2871622.1"/>
    <property type="molecule type" value="Genomic_DNA"/>
</dbReference>
<gene>
    <name evidence="1" type="ORF">WCD74_27935</name>
</gene>
<proteinExistence type="predicted"/>
<sequence length="133" mass="14053">MDGPLESFRAALAPAQAAIVDDVHRTIAEVAPDLLPPVRRGSMLGYGPFHYRYASGREGDAHLISLRGGSRQLSVYVGAVEDGRYVPEAHADTLGKVSVGRSCIKVTRPGDLDLAAFAAVVRRAVEVGGEGQV</sequence>
<evidence type="ECO:0000313" key="1">
    <source>
        <dbReference type="EMBL" id="MEJ2871622.1"/>
    </source>
</evidence>
<organism evidence="1 2">
    <name type="scientific">Actinomycetospora aurantiaca</name>
    <dbReference type="NCBI Taxonomy" id="3129233"/>
    <lineage>
        <taxon>Bacteria</taxon>
        <taxon>Bacillati</taxon>
        <taxon>Actinomycetota</taxon>
        <taxon>Actinomycetes</taxon>
        <taxon>Pseudonocardiales</taxon>
        <taxon>Pseudonocardiaceae</taxon>
        <taxon>Actinomycetospora</taxon>
    </lineage>
</organism>